<evidence type="ECO:0000256" key="1">
    <source>
        <dbReference type="ARBA" id="ARBA00038115"/>
    </source>
</evidence>
<proteinExistence type="inferred from homology"/>
<dbReference type="Pfam" id="PF12697">
    <property type="entry name" value="Abhydrolase_6"/>
    <property type="match status" value="1"/>
</dbReference>
<gene>
    <name evidence="3" type="ORF">EV147_3968</name>
</gene>
<dbReference type="OrthoDB" id="9812921at2"/>
<dbReference type="Gene3D" id="3.40.50.1820">
    <property type="entry name" value="alpha/beta hydrolase"/>
    <property type="match status" value="1"/>
</dbReference>
<dbReference type="RefSeq" id="WP_130392907.1">
    <property type="nucleotide sequence ID" value="NZ_SGXM01000006.1"/>
</dbReference>
<accession>A0A4Q7RPH1</accession>
<evidence type="ECO:0000313" key="4">
    <source>
        <dbReference type="Proteomes" id="UP000291078"/>
    </source>
</evidence>
<organism evidence="3 4">
    <name type="scientific">Cupriavidus agavae</name>
    <dbReference type="NCBI Taxonomy" id="1001822"/>
    <lineage>
        <taxon>Bacteria</taxon>
        <taxon>Pseudomonadati</taxon>
        <taxon>Pseudomonadota</taxon>
        <taxon>Betaproteobacteria</taxon>
        <taxon>Burkholderiales</taxon>
        <taxon>Burkholderiaceae</taxon>
        <taxon>Cupriavidus</taxon>
    </lineage>
</organism>
<dbReference type="PANTHER" id="PTHR22946:SF12">
    <property type="entry name" value="CONIDIAL PIGMENT BIOSYNTHESIS PROTEIN AYG1 (AFU_ORTHOLOGUE AFUA_2G17550)"/>
    <property type="match status" value="1"/>
</dbReference>
<comment type="similarity">
    <text evidence="1">Belongs to the AB hydrolase superfamily. FUS2 hydrolase family.</text>
</comment>
<comment type="caution">
    <text evidence="3">The sequence shown here is derived from an EMBL/GenBank/DDBJ whole genome shotgun (WGS) entry which is preliminary data.</text>
</comment>
<protein>
    <submittedName>
        <fullName evidence="3">Alpha/beta hydrolase family protein</fullName>
    </submittedName>
</protein>
<evidence type="ECO:0000259" key="2">
    <source>
        <dbReference type="Pfam" id="PF12697"/>
    </source>
</evidence>
<sequence>MPPPVASSLFHDALHEQLGVWPLAYIPYGGADYGEVVRIAQEVGEGDDGAFHAAWTRAAMRLEGEAASVLARGHDSSARELLLRAACFHGKAYHPLFGEPVDTRLLQSHRAQVSAFQRALSLVASPVTMRRVRCDDASMPVYLLPAAGRENEVRPLLIVTNGYDASITDMYFAWAVAATRRGFHCMIFEGPGQGDVLIEQGIAMRPDWENVVSAVVDHALQSPIVDPARIALAGWSLGGYLAPRAAAGEHRLAACIADPGKRDVVGDFGAFATKLGMPCDIATTRPSELDSSILDPLWNAITHNRKFRWSMVQRGFWVNGSSDLRDHLARIERFTMDGRINDIRCPTLFTLAEDDPLARGTEAFYEELACPKHLIRFTAAEGAGDHCEMGNRSLLNRRVLDWLTETLGVKG</sequence>
<evidence type="ECO:0000313" key="3">
    <source>
        <dbReference type="EMBL" id="RZT35513.1"/>
    </source>
</evidence>
<dbReference type="EMBL" id="SGXM01000006">
    <property type="protein sequence ID" value="RZT35513.1"/>
    <property type="molecule type" value="Genomic_DNA"/>
</dbReference>
<dbReference type="Gene3D" id="1.20.1440.110">
    <property type="entry name" value="acylaminoacyl peptidase"/>
    <property type="match status" value="1"/>
</dbReference>
<dbReference type="AlphaFoldDB" id="A0A4Q7RPH1"/>
<dbReference type="GO" id="GO:0016787">
    <property type="term" value="F:hydrolase activity"/>
    <property type="evidence" value="ECO:0007669"/>
    <property type="project" value="UniProtKB-KW"/>
</dbReference>
<dbReference type="PANTHER" id="PTHR22946">
    <property type="entry name" value="DIENELACTONE HYDROLASE DOMAIN-CONTAINING PROTEIN-RELATED"/>
    <property type="match status" value="1"/>
</dbReference>
<dbReference type="InterPro" id="IPR029058">
    <property type="entry name" value="AB_hydrolase_fold"/>
</dbReference>
<dbReference type="InterPro" id="IPR000073">
    <property type="entry name" value="AB_hydrolase_1"/>
</dbReference>
<name>A0A4Q7RPH1_9BURK</name>
<dbReference type="SUPFAM" id="SSF53474">
    <property type="entry name" value="alpha/beta-Hydrolases"/>
    <property type="match status" value="1"/>
</dbReference>
<dbReference type="InterPro" id="IPR050261">
    <property type="entry name" value="FrsA_esterase"/>
</dbReference>
<dbReference type="Proteomes" id="UP000291078">
    <property type="component" value="Unassembled WGS sequence"/>
</dbReference>
<reference evidence="3 4" key="1">
    <citation type="journal article" date="2015" name="Stand. Genomic Sci.">
        <title>Genomic Encyclopedia of Bacterial and Archaeal Type Strains, Phase III: the genomes of soil and plant-associated and newly described type strains.</title>
        <authorList>
            <person name="Whitman W.B."/>
            <person name="Woyke T."/>
            <person name="Klenk H.P."/>
            <person name="Zhou Y."/>
            <person name="Lilburn T.G."/>
            <person name="Beck B.J."/>
            <person name="De Vos P."/>
            <person name="Vandamme P."/>
            <person name="Eisen J.A."/>
            <person name="Garrity G."/>
            <person name="Hugenholtz P."/>
            <person name="Kyrpides N.C."/>
        </authorList>
    </citation>
    <scope>NUCLEOTIDE SEQUENCE [LARGE SCALE GENOMIC DNA]</scope>
    <source>
        <strain evidence="3 4">ASC-9842</strain>
    </source>
</reference>
<feature type="domain" description="AB hydrolase-1" evidence="2">
    <location>
        <begin position="176"/>
        <end position="387"/>
    </location>
</feature>
<keyword evidence="3" id="KW-0378">Hydrolase</keyword>
<keyword evidence="4" id="KW-1185">Reference proteome</keyword>